<sequence length="102" mass="11703">MDDNARPHCSRLVDYFLSDEGIFRMDWPAHSPNLNPIEHVWDILGRTDAGRLSQPETIPQLQSYFLQEREKIPQSLIDNLIDSMPQRCATLLSVRGNHTSDA</sequence>
<dbReference type="InterPro" id="IPR038717">
    <property type="entry name" value="Tc1-like_DDE_dom"/>
</dbReference>
<dbReference type="AlphaFoldDB" id="A0A4Y2UAK6"/>
<gene>
    <name evidence="2" type="ORF">AVEN_14775_1</name>
</gene>
<evidence type="ECO:0000313" key="3">
    <source>
        <dbReference type="Proteomes" id="UP000499080"/>
    </source>
</evidence>
<dbReference type="OrthoDB" id="6435577at2759"/>
<reference evidence="2 3" key="1">
    <citation type="journal article" date="2019" name="Sci. Rep.">
        <title>Orb-weaving spider Araneus ventricosus genome elucidates the spidroin gene catalogue.</title>
        <authorList>
            <person name="Kono N."/>
            <person name="Nakamura H."/>
            <person name="Ohtoshi R."/>
            <person name="Moran D.A.P."/>
            <person name="Shinohara A."/>
            <person name="Yoshida Y."/>
            <person name="Fujiwara M."/>
            <person name="Mori M."/>
            <person name="Tomita M."/>
            <person name="Arakawa K."/>
        </authorList>
    </citation>
    <scope>NUCLEOTIDE SEQUENCE [LARGE SCALE GENOMIC DNA]</scope>
</reference>
<organism evidence="2 3">
    <name type="scientific">Araneus ventricosus</name>
    <name type="common">Orbweaver spider</name>
    <name type="synonym">Epeira ventricosa</name>
    <dbReference type="NCBI Taxonomy" id="182803"/>
    <lineage>
        <taxon>Eukaryota</taxon>
        <taxon>Metazoa</taxon>
        <taxon>Ecdysozoa</taxon>
        <taxon>Arthropoda</taxon>
        <taxon>Chelicerata</taxon>
        <taxon>Arachnida</taxon>
        <taxon>Araneae</taxon>
        <taxon>Araneomorphae</taxon>
        <taxon>Entelegynae</taxon>
        <taxon>Araneoidea</taxon>
        <taxon>Araneidae</taxon>
        <taxon>Araneus</taxon>
    </lineage>
</organism>
<keyword evidence="3" id="KW-1185">Reference proteome</keyword>
<dbReference type="Proteomes" id="UP000499080">
    <property type="component" value="Unassembled WGS sequence"/>
</dbReference>
<dbReference type="Gene3D" id="3.30.420.10">
    <property type="entry name" value="Ribonuclease H-like superfamily/Ribonuclease H"/>
    <property type="match status" value="1"/>
</dbReference>
<dbReference type="EMBL" id="BGPR01035169">
    <property type="protein sequence ID" value="GBO09858.1"/>
    <property type="molecule type" value="Genomic_DNA"/>
</dbReference>
<accession>A0A4Y2UAK6</accession>
<comment type="caution">
    <text evidence="2">The sequence shown here is derived from an EMBL/GenBank/DDBJ whole genome shotgun (WGS) entry which is preliminary data.</text>
</comment>
<dbReference type="Pfam" id="PF13358">
    <property type="entry name" value="DDE_3"/>
    <property type="match status" value="1"/>
</dbReference>
<feature type="domain" description="Tc1-like transposase DDE" evidence="1">
    <location>
        <begin position="3"/>
        <end position="46"/>
    </location>
</feature>
<evidence type="ECO:0000313" key="2">
    <source>
        <dbReference type="EMBL" id="GBO09858.1"/>
    </source>
</evidence>
<protein>
    <recommendedName>
        <fullName evidence="1">Tc1-like transposase DDE domain-containing protein</fullName>
    </recommendedName>
</protein>
<dbReference type="InterPro" id="IPR036397">
    <property type="entry name" value="RNaseH_sf"/>
</dbReference>
<evidence type="ECO:0000259" key="1">
    <source>
        <dbReference type="Pfam" id="PF13358"/>
    </source>
</evidence>
<proteinExistence type="predicted"/>
<dbReference type="GO" id="GO:0003676">
    <property type="term" value="F:nucleic acid binding"/>
    <property type="evidence" value="ECO:0007669"/>
    <property type="project" value="InterPro"/>
</dbReference>
<name>A0A4Y2UAK6_ARAVE</name>